<dbReference type="InterPro" id="IPR025405">
    <property type="entry name" value="DUF4131"/>
</dbReference>
<reference evidence="9 10" key="1">
    <citation type="submission" date="2019-03" db="EMBL/GenBank/DDBJ databases">
        <title>Genomic Encyclopedia of Type Strains, Phase III (KMG-III): the genomes of soil and plant-associated and newly described type strains.</title>
        <authorList>
            <person name="Whitman W."/>
        </authorList>
    </citation>
    <scope>NUCLEOTIDE SEQUENCE [LARGE SCALE GENOMIC DNA]</scope>
    <source>
        <strain evidence="9 10">CGMCC 1.12801</strain>
    </source>
</reference>
<dbReference type="Pfam" id="PF13567">
    <property type="entry name" value="DUF4131"/>
    <property type="match status" value="1"/>
</dbReference>
<keyword evidence="2" id="KW-1003">Cell membrane</keyword>
<feature type="transmembrane region" description="Helical" evidence="6">
    <location>
        <begin position="66"/>
        <end position="85"/>
    </location>
</feature>
<organism evidence="9 10">
    <name type="scientific">Sphingobacterium paludis</name>
    <dbReference type="NCBI Taxonomy" id="1476465"/>
    <lineage>
        <taxon>Bacteria</taxon>
        <taxon>Pseudomonadati</taxon>
        <taxon>Bacteroidota</taxon>
        <taxon>Sphingobacteriia</taxon>
        <taxon>Sphingobacteriales</taxon>
        <taxon>Sphingobacteriaceae</taxon>
        <taxon>Sphingobacterium</taxon>
    </lineage>
</organism>
<keyword evidence="3 6" id="KW-0812">Transmembrane</keyword>
<evidence type="ECO:0000259" key="7">
    <source>
        <dbReference type="Pfam" id="PF03772"/>
    </source>
</evidence>
<feature type="transmembrane region" description="Helical" evidence="6">
    <location>
        <begin position="482"/>
        <end position="505"/>
    </location>
</feature>
<evidence type="ECO:0000256" key="4">
    <source>
        <dbReference type="ARBA" id="ARBA00022989"/>
    </source>
</evidence>
<feature type="transmembrane region" description="Helical" evidence="6">
    <location>
        <begin position="424"/>
        <end position="444"/>
    </location>
</feature>
<accession>A0A4R7D4K6</accession>
<gene>
    <name evidence="9" type="ORF">B0I21_102331</name>
</gene>
<dbReference type="AlphaFoldDB" id="A0A4R7D4K6"/>
<feature type="transmembrane region" description="Helical" evidence="6">
    <location>
        <begin position="318"/>
        <end position="335"/>
    </location>
</feature>
<feature type="transmembrane region" description="Helical" evidence="6">
    <location>
        <begin position="451"/>
        <end position="470"/>
    </location>
</feature>
<dbReference type="PANTHER" id="PTHR30619">
    <property type="entry name" value="DNA INTERNALIZATION/COMPETENCE PROTEIN COMEC/REC2"/>
    <property type="match status" value="1"/>
</dbReference>
<evidence type="ECO:0000256" key="3">
    <source>
        <dbReference type="ARBA" id="ARBA00022692"/>
    </source>
</evidence>
<dbReference type="InterPro" id="IPR052159">
    <property type="entry name" value="Competence_DNA_uptake"/>
</dbReference>
<keyword evidence="10" id="KW-1185">Reference proteome</keyword>
<proteinExistence type="predicted"/>
<evidence type="ECO:0000259" key="8">
    <source>
        <dbReference type="Pfam" id="PF13567"/>
    </source>
</evidence>
<dbReference type="Proteomes" id="UP000294752">
    <property type="component" value="Unassembled WGS sequence"/>
</dbReference>
<comment type="caution">
    <text evidence="9">The sequence shown here is derived from an EMBL/GenBank/DDBJ whole genome shotgun (WGS) entry which is preliminary data.</text>
</comment>
<name>A0A4R7D4K6_9SPHI</name>
<dbReference type="OrthoDB" id="9761531at2"/>
<comment type="subcellular location">
    <subcellularLocation>
        <location evidence="1">Cell membrane</location>
        <topology evidence="1">Multi-pass membrane protein</topology>
    </subcellularLocation>
</comment>
<evidence type="ECO:0000313" key="10">
    <source>
        <dbReference type="Proteomes" id="UP000294752"/>
    </source>
</evidence>
<feature type="domain" description="ComEC/Rec2-related protein" evidence="7">
    <location>
        <begin position="242"/>
        <end position="510"/>
    </location>
</feature>
<feature type="transmembrane region" description="Helical" evidence="6">
    <location>
        <begin position="514"/>
        <end position="533"/>
    </location>
</feature>
<protein>
    <submittedName>
        <fullName evidence="9">Competence protein ComEC</fullName>
    </submittedName>
</protein>
<evidence type="ECO:0000313" key="9">
    <source>
        <dbReference type="EMBL" id="TDS16009.1"/>
    </source>
</evidence>
<keyword evidence="5 6" id="KW-0472">Membrane</keyword>
<evidence type="ECO:0000256" key="6">
    <source>
        <dbReference type="SAM" id="Phobius"/>
    </source>
</evidence>
<dbReference type="InterPro" id="IPR004477">
    <property type="entry name" value="ComEC_N"/>
</dbReference>
<evidence type="ECO:0000256" key="2">
    <source>
        <dbReference type="ARBA" id="ARBA00022475"/>
    </source>
</evidence>
<evidence type="ECO:0000256" key="5">
    <source>
        <dbReference type="ARBA" id="ARBA00023136"/>
    </source>
</evidence>
<dbReference type="PANTHER" id="PTHR30619:SF1">
    <property type="entry name" value="RECOMBINATION PROTEIN 2"/>
    <property type="match status" value="1"/>
</dbReference>
<feature type="transmembrane region" description="Helical" evidence="6">
    <location>
        <begin position="367"/>
        <end position="386"/>
    </location>
</feature>
<feature type="transmembrane region" description="Helical" evidence="6">
    <location>
        <begin position="398"/>
        <end position="418"/>
    </location>
</feature>
<sequence length="695" mass="79082">MVSLSFTEALRRMPFLRVLLCYAGGILLGRMEEMPPSFLLIISGSALLLVAVMLFLVAFTKQMNPFLFPILFYVCLLIFGMLSVAQPLATHQRSSFDQDQLETCIGVIVDEPSVRAKVIRFPVVLQQGQLGDRRFPLSAKVMLSVARGDEVQEFRYGDKIAFKNTLQPIPPPYNPQQFDYKRYCANKNIHYQAYVRIDDYKAIGHERGDLLVGLALDLRHKLKEKFSKVVYDQEALQVCAALIFGHRSDFNNETLQVFSETGTIHVLSVSGMHVGIVFYLLNLICHFLDNIRYGKLCRFLFIMLAVWSYVILTGMAPSILRAGLMISFLLLANLGKRKYGSLNSLFASAFVLLLFDPLLLFDVGFQLSYMAVFGLFTLYPLLNGLIRPRYWLPRVTLQLIWVSVSAQLFTAPFAVYYFQQFPTYFLLGNLFIAIPSTLLMYLGILLSFSPWAFLNSFIGMGLVYVCKFMLEGLYIVQRLPLAVISGIQLGLLEMILLTLLLLFFVMSWRMRSKLILFLAMVFLLLFSASSTYYSHTHSTFRGVKVYNIKRDLAVAFIDKGRVSLISTLDTIDHPSLKTQVWPDLLMYAKMDQVRFTQINRQAGRNYTVSSALGNMLIVDGYLRSPIPDSTTWILFRDMRKSDACILSSIRRGTFLILDGSNSENAISVLCEKADSAHVEYYVLKDNFAYVWAKPD</sequence>
<feature type="transmembrane region" description="Helical" evidence="6">
    <location>
        <begin position="342"/>
        <end position="361"/>
    </location>
</feature>
<feature type="transmembrane region" description="Helical" evidence="6">
    <location>
        <begin position="296"/>
        <end position="312"/>
    </location>
</feature>
<keyword evidence="4 6" id="KW-1133">Transmembrane helix</keyword>
<dbReference type="NCBIfam" id="TIGR00360">
    <property type="entry name" value="ComEC_N-term"/>
    <property type="match status" value="1"/>
</dbReference>
<dbReference type="Pfam" id="PF03772">
    <property type="entry name" value="Competence"/>
    <property type="match status" value="1"/>
</dbReference>
<feature type="domain" description="DUF4131" evidence="8">
    <location>
        <begin position="35"/>
        <end position="196"/>
    </location>
</feature>
<feature type="transmembrane region" description="Helical" evidence="6">
    <location>
        <begin position="12"/>
        <end position="31"/>
    </location>
</feature>
<dbReference type="GO" id="GO:0005886">
    <property type="term" value="C:plasma membrane"/>
    <property type="evidence" value="ECO:0007669"/>
    <property type="project" value="UniProtKB-SubCell"/>
</dbReference>
<evidence type="ECO:0000256" key="1">
    <source>
        <dbReference type="ARBA" id="ARBA00004651"/>
    </source>
</evidence>
<feature type="transmembrane region" description="Helical" evidence="6">
    <location>
        <begin position="37"/>
        <end position="59"/>
    </location>
</feature>
<feature type="transmembrane region" description="Helical" evidence="6">
    <location>
        <begin position="264"/>
        <end position="284"/>
    </location>
</feature>
<dbReference type="RefSeq" id="WP_133639288.1">
    <property type="nucleotide sequence ID" value="NZ_SNZV01000002.1"/>
</dbReference>
<dbReference type="EMBL" id="SNZV01000002">
    <property type="protein sequence ID" value="TDS16009.1"/>
    <property type="molecule type" value="Genomic_DNA"/>
</dbReference>